<dbReference type="EMBL" id="AZHF01000006">
    <property type="protein sequence ID" value="OAA74625.1"/>
    <property type="molecule type" value="Genomic_DNA"/>
</dbReference>
<organism evidence="1 2">
    <name type="scientific">Akanthomyces lecanii RCEF 1005</name>
    <dbReference type="NCBI Taxonomy" id="1081108"/>
    <lineage>
        <taxon>Eukaryota</taxon>
        <taxon>Fungi</taxon>
        <taxon>Dikarya</taxon>
        <taxon>Ascomycota</taxon>
        <taxon>Pezizomycotina</taxon>
        <taxon>Sordariomycetes</taxon>
        <taxon>Hypocreomycetidae</taxon>
        <taxon>Hypocreales</taxon>
        <taxon>Cordycipitaceae</taxon>
        <taxon>Akanthomyces</taxon>
        <taxon>Cordyceps confragosa</taxon>
    </lineage>
</organism>
<dbReference type="InterPro" id="IPR014710">
    <property type="entry name" value="RmlC-like_jellyroll"/>
</dbReference>
<dbReference type="STRING" id="1081108.A0A168F3V3"/>
<evidence type="ECO:0000313" key="1">
    <source>
        <dbReference type="EMBL" id="OAA74625.1"/>
    </source>
</evidence>
<proteinExistence type="predicted"/>
<dbReference type="CDD" id="cd02231">
    <property type="entry name" value="cupin_BLL6423-like"/>
    <property type="match status" value="1"/>
</dbReference>
<dbReference type="Gene3D" id="2.60.120.10">
    <property type="entry name" value="Jelly Rolls"/>
    <property type="match status" value="1"/>
</dbReference>
<gene>
    <name evidence="1" type="ORF">LEL_08206</name>
</gene>
<accession>A0A168F3V3</accession>
<dbReference type="SUPFAM" id="SSF51182">
    <property type="entry name" value="RmlC-like cupins"/>
    <property type="match status" value="1"/>
</dbReference>
<dbReference type="Proteomes" id="UP000076881">
    <property type="component" value="Unassembled WGS sequence"/>
</dbReference>
<dbReference type="PANTHER" id="PTHR36156">
    <property type="entry name" value="SLR2101 PROTEIN"/>
    <property type="match status" value="1"/>
</dbReference>
<name>A0A168F3V3_CORDF</name>
<dbReference type="AlphaFoldDB" id="A0A168F3V3"/>
<dbReference type="PANTHER" id="PTHR36156:SF3">
    <property type="entry name" value="CUPIN 2 CONSERVED BARREL DOMAIN-CONTAINING PROTEIN"/>
    <property type="match status" value="1"/>
</dbReference>
<keyword evidence="2" id="KW-1185">Reference proteome</keyword>
<evidence type="ECO:0000313" key="2">
    <source>
        <dbReference type="Proteomes" id="UP000076881"/>
    </source>
</evidence>
<reference evidence="1 2" key="1">
    <citation type="journal article" date="2016" name="Genome Biol. Evol.">
        <title>Divergent and convergent evolution of fungal pathogenicity.</title>
        <authorList>
            <person name="Shang Y."/>
            <person name="Xiao G."/>
            <person name="Zheng P."/>
            <person name="Cen K."/>
            <person name="Zhan S."/>
            <person name="Wang C."/>
        </authorList>
    </citation>
    <scope>NUCLEOTIDE SEQUENCE [LARGE SCALE GENOMIC DNA]</scope>
    <source>
        <strain evidence="1 2">RCEF 1005</strain>
    </source>
</reference>
<protein>
    <submittedName>
        <fullName evidence="1">Cupin domain protein</fullName>
    </submittedName>
</protein>
<dbReference type="OrthoDB" id="5840532at2759"/>
<sequence>MSPAPLPDPQRLITDTDLSTGLSHFSDSTPESLAVKHDLGGALFRLAYLTDAHPIDLDHRHDLTAYLDHLAHGSVPPVTLPGGRGLIWYIDTPPGAASPLHRTVSFDVVVQVAGEVEITLESGETRVQKPGDMVIQRSTAHTWRNPSEEEWSRMVGVMYSSNPVVLNNGTELGPTGL</sequence>
<dbReference type="InterPro" id="IPR011051">
    <property type="entry name" value="RmlC_Cupin_sf"/>
</dbReference>
<dbReference type="InterPro" id="IPR047142">
    <property type="entry name" value="OryJ/VirC-like"/>
</dbReference>
<comment type="caution">
    <text evidence="1">The sequence shown here is derived from an EMBL/GenBank/DDBJ whole genome shotgun (WGS) entry which is preliminary data.</text>
</comment>